<protein>
    <submittedName>
        <fullName evidence="2">Pre-peptidase C-terminal domain-containing protein</fullName>
    </submittedName>
</protein>
<dbReference type="SUPFAM" id="SSF89260">
    <property type="entry name" value="Collagen-binding domain"/>
    <property type="match status" value="2"/>
</dbReference>
<keyword evidence="3" id="KW-1185">Reference proteome</keyword>
<evidence type="ECO:0000259" key="1">
    <source>
        <dbReference type="Pfam" id="PF04151"/>
    </source>
</evidence>
<gene>
    <name evidence="2" type="ORF">ACE1CA_16830</name>
</gene>
<accession>A0ABV4WM93</accession>
<dbReference type="RefSeq" id="WP_413278590.1">
    <property type="nucleotide sequence ID" value="NZ_JBHFNT010000141.1"/>
</dbReference>
<evidence type="ECO:0000313" key="2">
    <source>
        <dbReference type="EMBL" id="MFB2836200.1"/>
    </source>
</evidence>
<feature type="domain" description="Peptidase C-terminal archaeal/bacterial" evidence="1">
    <location>
        <begin position="335"/>
        <end position="406"/>
    </location>
</feature>
<sequence>MAVNLFDARSYASLNPDLAVAGITSPQQLENHYRTTGINEGRLASPFVDLRYYGRSNPDLGRAGLTTNTQLLSHLENFGANEGRRSSVTFSPNFYKSVNTDLAAVGFNNEQLYKHFTEIGLSEGRVSSEFFNAPFYLANNSDLRAAFGNNYQAALLHFLNNGIREGRVASPTVSPYTDPSNVSSTAYDLGTLVAKATFSDFVGTTDRDDYYGFRVVDPINLNLNLSGLSGSATLKLFADTNENGVADSGEEIASVTGNVSTPAVINKTLGAGYYHIDVTTQNTTTSTLYNLAMSPSVIQSTNTTDPGNSQGNAFSLGTLSGSRTVTDFVGSTDRVDFYSFVLNGNRTLNLSLNGTTDPAFAILYRDTNNNGQFDSTETLGLVNSANNSLGTLTQDLTAGNYFVQVFTNTNTANTSYNMSLTV</sequence>
<comment type="caution">
    <text evidence="2">The sequence shown here is derived from an EMBL/GenBank/DDBJ whole genome shotgun (WGS) entry which is preliminary data.</text>
</comment>
<reference evidence="2 3" key="1">
    <citation type="submission" date="2024-09" db="EMBL/GenBank/DDBJ databases">
        <title>Floridaenema gen nov. (Aerosakkonemataceae, Aerosakkonematales ord. nov., Cyanobacteria) from benthic tropical and subtropical fresh waters, with the description of four new species.</title>
        <authorList>
            <person name="Moretto J.A."/>
            <person name="Berthold D.E."/>
            <person name="Lefler F.W."/>
            <person name="Huang I.-S."/>
            <person name="Laughinghouse H. IV."/>
        </authorList>
    </citation>
    <scope>NUCLEOTIDE SEQUENCE [LARGE SCALE GENOMIC DNA]</scope>
    <source>
        <strain evidence="2 3">BLCC-F167</strain>
    </source>
</reference>
<evidence type="ECO:0000313" key="3">
    <source>
        <dbReference type="Proteomes" id="UP001576780"/>
    </source>
</evidence>
<dbReference type="Pfam" id="PF04151">
    <property type="entry name" value="PPC"/>
    <property type="match status" value="1"/>
</dbReference>
<organism evidence="2 3">
    <name type="scientific">Floridaenema evergladense BLCC-F167</name>
    <dbReference type="NCBI Taxonomy" id="3153639"/>
    <lineage>
        <taxon>Bacteria</taxon>
        <taxon>Bacillati</taxon>
        <taxon>Cyanobacteriota</taxon>
        <taxon>Cyanophyceae</taxon>
        <taxon>Oscillatoriophycideae</taxon>
        <taxon>Aerosakkonematales</taxon>
        <taxon>Aerosakkonemataceae</taxon>
        <taxon>Floridanema</taxon>
        <taxon>Floridanema evergladense</taxon>
    </lineage>
</organism>
<dbReference type="Proteomes" id="UP001576780">
    <property type="component" value="Unassembled WGS sequence"/>
</dbReference>
<proteinExistence type="predicted"/>
<dbReference type="Gene3D" id="2.60.120.380">
    <property type="match status" value="2"/>
</dbReference>
<dbReference type="EMBL" id="JBHFNT010000141">
    <property type="protein sequence ID" value="MFB2836200.1"/>
    <property type="molecule type" value="Genomic_DNA"/>
</dbReference>
<dbReference type="InterPro" id="IPR007280">
    <property type="entry name" value="Peptidase_C_arc/bac"/>
</dbReference>
<name>A0ABV4WM93_9CYAN</name>